<name>A0A5E8BCV3_9ASCO</name>
<evidence type="ECO:0008006" key="7">
    <source>
        <dbReference type="Google" id="ProtNLM"/>
    </source>
</evidence>
<keyword evidence="6" id="KW-1185">Reference proteome</keyword>
<comment type="similarity">
    <text evidence="1">Belongs to the universal ribosomal protein uL29 family.</text>
</comment>
<dbReference type="InterPro" id="IPR018254">
    <property type="entry name" value="Ribosomal_uL29_CS"/>
</dbReference>
<dbReference type="OrthoDB" id="528635at2759"/>
<dbReference type="Gene3D" id="1.10.287.310">
    <property type="match status" value="1"/>
</dbReference>
<dbReference type="RefSeq" id="XP_031852255.1">
    <property type="nucleotide sequence ID" value="XM_031996364.1"/>
</dbReference>
<dbReference type="InterPro" id="IPR045059">
    <property type="entry name" value="Ribosomal_uL29_euk"/>
</dbReference>
<dbReference type="HAMAP" id="MF_00374">
    <property type="entry name" value="Ribosomal_uL29"/>
    <property type="match status" value="1"/>
</dbReference>
<dbReference type="GeneID" id="43580464"/>
<evidence type="ECO:0000256" key="4">
    <source>
        <dbReference type="SAM" id="Coils"/>
    </source>
</evidence>
<dbReference type="EMBL" id="CABVLU010000001">
    <property type="protein sequence ID" value="VVT47301.1"/>
    <property type="molecule type" value="Genomic_DNA"/>
</dbReference>
<dbReference type="Pfam" id="PF00831">
    <property type="entry name" value="Ribosomal_L29"/>
    <property type="match status" value="1"/>
</dbReference>
<sequence length="122" mass="13923">MANPKTAEFQNKSKAELEEELQSLKEELNKLRVQHASNSNVKSSKLNDVRKSIARILTIIHNTQREQLAELYKGKKYVPKDLRAKQTRAIRQRLTASQLNAKTPAQLKKAAAFPQRKFAIKA</sequence>
<dbReference type="PANTHER" id="PTHR45722">
    <property type="entry name" value="60S RIBOSOMAL PROTEIN L35"/>
    <property type="match status" value="1"/>
</dbReference>
<proteinExistence type="inferred from homology"/>
<keyword evidence="2" id="KW-0689">Ribosomal protein</keyword>
<dbReference type="GO" id="GO:0030687">
    <property type="term" value="C:preribosome, large subunit precursor"/>
    <property type="evidence" value="ECO:0007669"/>
    <property type="project" value="UniProtKB-ARBA"/>
</dbReference>
<dbReference type="FunFam" id="1.10.287.310:FF:000002">
    <property type="entry name" value="60S ribosomal protein L35"/>
    <property type="match status" value="1"/>
</dbReference>
<keyword evidence="4" id="KW-0175">Coiled coil</keyword>
<accession>A0A5E8BCV3</accession>
<dbReference type="Gene3D" id="6.10.250.3450">
    <property type="match status" value="1"/>
</dbReference>
<reference evidence="5 6" key="1">
    <citation type="submission" date="2019-09" db="EMBL/GenBank/DDBJ databases">
        <authorList>
            <person name="Brejova B."/>
        </authorList>
    </citation>
    <scope>NUCLEOTIDE SEQUENCE [LARGE SCALE GENOMIC DNA]</scope>
</reference>
<dbReference type="GO" id="GO:0022625">
    <property type="term" value="C:cytosolic large ribosomal subunit"/>
    <property type="evidence" value="ECO:0007669"/>
    <property type="project" value="InterPro"/>
</dbReference>
<evidence type="ECO:0000313" key="6">
    <source>
        <dbReference type="Proteomes" id="UP000398389"/>
    </source>
</evidence>
<evidence type="ECO:0000256" key="1">
    <source>
        <dbReference type="ARBA" id="ARBA00009254"/>
    </source>
</evidence>
<dbReference type="GO" id="GO:0002181">
    <property type="term" value="P:cytoplasmic translation"/>
    <property type="evidence" value="ECO:0007669"/>
    <property type="project" value="UniProtKB-ARBA"/>
</dbReference>
<gene>
    <name evidence="5" type="ORF">SAPINGB_P001643</name>
</gene>
<dbReference type="GO" id="GO:0003735">
    <property type="term" value="F:structural constituent of ribosome"/>
    <property type="evidence" value="ECO:0007669"/>
    <property type="project" value="InterPro"/>
</dbReference>
<keyword evidence="3" id="KW-0687">Ribonucleoprotein</keyword>
<evidence type="ECO:0000256" key="2">
    <source>
        <dbReference type="ARBA" id="ARBA00022980"/>
    </source>
</evidence>
<dbReference type="InterPro" id="IPR001854">
    <property type="entry name" value="Ribosomal_uL29"/>
</dbReference>
<dbReference type="Proteomes" id="UP000398389">
    <property type="component" value="Unassembled WGS sequence"/>
</dbReference>
<evidence type="ECO:0000256" key="3">
    <source>
        <dbReference type="ARBA" id="ARBA00023274"/>
    </source>
</evidence>
<evidence type="ECO:0000313" key="5">
    <source>
        <dbReference type="EMBL" id="VVT47301.1"/>
    </source>
</evidence>
<dbReference type="InterPro" id="IPR036049">
    <property type="entry name" value="Ribosomal_uL29_sf"/>
</dbReference>
<dbReference type="NCBIfam" id="TIGR00012">
    <property type="entry name" value="L29"/>
    <property type="match status" value="1"/>
</dbReference>
<protein>
    <recommendedName>
        <fullName evidence="7">60S ribosomal protein L35</fullName>
    </recommendedName>
</protein>
<dbReference type="SUPFAM" id="SSF46561">
    <property type="entry name" value="Ribosomal protein L29 (L29p)"/>
    <property type="match status" value="1"/>
</dbReference>
<dbReference type="CDD" id="cd00427">
    <property type="entry name" value="Ribosomal_L29_HIP"/>
    <property type="match status" value="1"/>
</dbReference>
<feature type="coiled-coil region" evidence="4">
    <location>
        <begin position="7"/>
        <end position="34"/>
    </location>
</feature>
<dbReference type="GO" id="GO:0000463">
    <property type="term" value="P:maturation of LSU-rRNA from tricistronic rRNA transcript (SSU-rRNA, 5.8S rRNA, LSU-rRNA)"/>
    <property type="evidence" value="ECO:0007669"/>
    <property type="project" value="InterPro"/>
</dbReference>
<dbReference type="FunFam" id="6.10.250.3450:FF:000001">
    <property type="entry name" value="60S ribosomal protein L35"/>
    <property type="match status" value="1"/>
</dbReference>
<dbReference type="PROSITE" id="PS00579">
    <property type="entry name" value="RIBOSOMAL_L29"/>
    <property type="match status" value="1"/>
</dbReference>
<dbReference type="AlphaFoldDB" id="A0A5E8BCV3"/>
<dbReference type="PANTHER" id="PTHR45722:SF2">
    <property type="entry name" value="LARGE RIBOSOMAL SUBUNIT PROTEIN UL29-RELATED"/>
    <property type="match status" value="1"/>
</dbReference>
<organism evidence="5 6">
    <name type="scientific">Magnusiomyces paraingens</name>
    <dbReference type="NCBI Taxonomy" id="2606893"/>
    <lineage>
        <taxon>Eukaryota</taxon>
        <taxon>Fungi</taxon>
        <taxon>Dikarya</taxon>
        <taxon>Ascomycota</taxon>
        <taxon>Saccharomycotina</taxon>
        <taxon>Dipodascomycetes</taxon>
        <taxon>Dipodascales</taxon>
        <taxon>Dipodascaceae</taxon>
        <taxon>Magnusiomyces</taxon>
    </lineage>
</organism>
<dbReference type="GO" id="GO:0003729">
    <property type="term" value="F:mRNA binding"/>
    <property type="evidence" value="ECO:0007669"/>
    <property type="project" value="TreeGrafter"/>
</dbReference>